<dbReference type="OrthoDB" id="9811253at2"/>
<keyword evidence="6" id="KW-0223">Dioxygenase</keyword>
<dbReference type="InterPro" id="IPR005708">
    <property type="entry name" value="Homogentis_dOase"/>
</dbReference>
<name>A0A4R7I418_9ACTN</name>
<feature type="binding site" evidence="4">
    <location>
        <position position="344"/>
    </location>
    <ligand>
        <name>homogentisate</name>
        <dbReference type="ChEBI" id="CHEBI:16169"/>
    </ligand>
</feature>
<dbReference type="GO" id="GO:0046872">
    <property type="term" value="F:metal ion binding"/>
    <property type="evidence" value="ECO:0007669"/>
    <property type="project" value="UniProtKB-KW"/>
</dbReference>
<dbReference type="InterPro" id="IPR013096">
    <property type="entry name" value="Cupin_2"/>
</dbReference>
<dbReference type="GO" id="GO:0006559">
    <property type="term" value="P:L-phenylalanine catabolic process"/>
    <property type="evidence" value="ECO:0007669"/>
    <property type="project" value="InterPro"/>
</dbReference>
<dbReference type="Pfam" id="PF07883">
    <property type="entry name" value="Cupin_2"/>
    <property type="match status" value="1"/>
</dbReference>
<sequence>MPYYHRVGDVPRKRHTVFRDGDGHRFHEELMGQEGFSSRSSLLYHRHSPSALSAIEAVESVDAADGSGGSAAVATPDHPLTPRHLRTGELAAGADPVLDRHLLLANDDVRLSWSSTSGGTSTLYRNATGDELVYVQQGDAVLESVFGRLEVAAGDYVVVPASTTHRWTSGERLELLVIESSGHVAPPHKYLSSAGQFLEHAPFCERDLRAPDAPLLEDGDDVPVVVRTRSGLSRHVHRQHPFDVVGWDGQLFPWALAISDFEPIVGSLHQPPPVHQTFEGPGFVVCSFVPRLYDFHPDAVKVPYHHANTDSDEVLFYSDGNFMSRAGSGIGIGSISYHPAGFVHGPQPGSFEASVDQDRTGETAVMLDTFRPLRLTDAARHVADETYWTSWNR</sequence>
<protein>
    <submittedName>
        <fullName evidence="6">Homogentisate 1,2-dioxygenase</fullName>
    </submittedName>
</protein>
<feature type="binding site" evidence="4">
    <location>
        <position position="306"/>
    </location>
    <ligand>
        <name>Fe cation</name>
        <dbReference type="ChEBI" id="CHEBI:24875"/>
    </ligand>
</feature>
<proteinExistence type="inferred from homology"/>
<dbReference type="SUPFAM" id="SSF51182">
    <property type="entry name" value="RmlC-like cupins"/>
    <property type="match status" value="1"/>
</dbReference>
<comment type="cofactor">
    <cofactor evidence="1 4">
        <name>Fe cation</name>
        <dbReference type="ChEBI" id="CHEBI:24875"/>
    </cofactor>
</comment>
<evidence type="ECO:0000256" key="2">
    <source>
        <dbReference type="ARBA" id="ARBA00007757"/>
    </source>
</evidence>
<dbReference type="GO" id="GO:0004411">
    <property type="term" value="F:homogentisate 1,2-dioxygenase activity"/>
    <property type="evidence" value="ECO:0007669"/>
    <property type="project" value="InterPro"/>
</dbReference>
<dbReference type="RefSeq" id="WP_133870628.1">
    <property type="nucleotide sequence ID" value="NZ_SOAU01000001.1"/>
</dbReference>
<evidence type="ECO:0000256" key="1">
    <source>
        <dbReference type="ARBA" id="ARBA00001962"/>
    </source>
</evidence>
<evidence type="ECO:0000256" key="3">
    <source>
        <dbReference type="PIRSR" id="PIRSR605708-1"/>
    </source>
</evidence>
<feature type="active site" description="Proton acceptor" evidence="3">
    <location>
        <position position="269"/>
    </location>
</feature>
<dbReference type="PANTHER" id="PTHR11056:SF0">
    <property type="entry name" value="HOMOGENTISATE 1,2-DIOXYGENASE"/>
    <property type="match status" value="1"/>
</dbReference>
<evidence type="ECO:0000313" key="6">
    <source>
        <dbReference type="EMBL" id="TDT18407.1"/>
    </source>
</evidence>
<keyword evidence="7" id="KW-1185">Reference proteome</keyword>
<comment type="caution">
    <text evidence="6">The sequence shown here is derived from an EMBL/GenBank/DDBJ whole genome shotgun (WGS) entry which is preliminary data.</text>
</comment>
<dbReference type="Gene3D" id="2.60.120.10">
    <property type="entry name" value="Jelly Rolls"/>
    <property type="match status" value="1"/>
</dbReference>
<comment type="similarity">
    <text evidence="2">Belongs to the homogentisate dioxygenase family.</text>
</comment>
<keyword evidence="4" id="KW-0479">Metal-binding</keyword>
<dbReference type="Proteomes" id="UP000294558">
    <property type="component" value="Unassembled WGS sequence"/>
</dbReference>
<feature type="binding site" evidence="4">
    <location>
        <position position="312"/>
    </location>
    <ligand>
        <name>Fe cation</name>
        <dbReference type="ChEBI" id="CHEBI:24875"/>
    </ligand>
</feature>
<evidence type="ECO:0000313" key="7">
    <source>
        <dbReference type="Proteomes" id="UP000294558"/>
    </source>
</evidence>
<gene>
    <name evidence="6" type="ORF">BDK89_4027</name>
</gene>
<dbReference type="GO" id="GO:0005737">
    <property type="term" value="C:cytoplasm"/>
    <property type="evidence" value="ECO:0007669"/>
    <property type="project" value="TreeGrafter"/>
</dbReference>
<accession>A0A4R7I418</accession>
<organism evidence="6 7">
    <name type="scientific">Ilumatobacter fluminis</name>
    <dbReference type="NCBI Taxonomy" id="467091"/>
    <lineage>
        <taxon>Bacteria</taxon>
        <taxon>Bacillati</taxon>
        <taxon>Actinomycetota</taxon>
        <taxon>Acidimicrobiia</taxon>
        <taxon>Acidimicrobiales</taxon>
        <taxon>Ilumatobacteraceae</taxon>
        <taxon>Ilumatobacter</taxon>
    </lineage>
</organism>
<evidence type="ECO:0000259" key="5">
    <source>
        <dbReference type="Pfam" id="PF07883"/>
    </source>
</evidence>
<feature type="domain" description="Cupin type-2" evidence="5">
    <location>
        <begin position="118"/>
        <end position="178"/>
    </location>
</feature>
<dbReference type="GO" id="GO:0006570">
    <property type="term" value="P:tyrosine metabolic process"/>
    <property type="evidence" value="ECO:0007669"/>
    <property type="project" value="InterPro"/>
</dbReference>
<dbReference type="EMBL" id="SOAU01000001">
    <property type="protein sequence ID" value="TDT18407.1"/>
    <property type="molecule type" value="Genomic_DNA"/>
</dbReference>
<keyword evidence="6" id="KW-0560">Oxidoreductase</keyword>
<dbReference type="InterPro" id="IPR014710">
    <property type="entry name" value="RmlC-like_jellyroll"/>
</dbReference>
<feature type="binding site" evidence="4">
    <location>
        <position position="344"/>
    </location>
    <ligand>
        <name>Fe cation</name>
        <dbReference type="ChEBI" id="CHEBI:24875"/>
    </ligand>
</feature>
<evidence type="ECO:0000256" key="4">
    <source>
        <dbReference type="PIRSR" id="PIRSR605708-2"/>
    </source>
</evidence>
<dbReference type="AlphaFoldDB" id="A0A4R7I418"/>
<dbReference type="PANTHER" id="PTHR11056">
    <property type="entry name" value="HOMOGENTISATE 1,2-DIOXYGENASE"/>
    <property type="match status" value="1"/>
</dbReference>
<dbReference type="InterPro" id="IPR011051">
    <property type="entry name" value="RmlC_Cupin_sf"/>
</dbReference>
<reference evidence="6 7" key="1">
    <citation type="submission" date="2019-03" db="EMBL/GenBank/DDBJ databases">
        <title>Sequencing the genomes of 1000 actinobacteria strains.</title>
        <authorList>
            <person name="Klenk H.-P."/>
        </authorList>
    </citation>
    <scope>NUCLEOTIDE SEQUENCE [LARGE SCALE GENOMIC DNA]</scope>
    <source>
        <strain evidence="6 7">DSM 18936</strain>
    </source>
</reference>
<keyword evidence="4" id="KW-0408">Iron</keyword>